<feature type="domain" description="Carbohydrate kinase FGGY N-terminal" evidence="4">
    <location>
        <begin position="9"/>
        <end position="260"/>
    </location>
</feature>
<evidence type="ECO:0000313" key="6">
    <source>
        <dbReference type="EMBL" id="SFC96186.1"/>
    </source>
</evidence>
<dbReference type="InterPro" id="IPR043129">
    <property type="entry name" value="ATPase_NBD"/>
</dbReference>
<dbReference type="OrthoDB" id="9805576at2"/>
<dbReference type="InterPro" id="IPR050406">
    <property type="entry name" value="FGGY_Carb_Kinase"/>
</dbReference>
<name>A0A1I1NFL2_9GAMM</name>
<sequence>MKACSDGLILTIDNGTQSIRALIFDLKGNLLAKSKIELEAYYSKKPGWAEQDVKYFWTHLAQCCQNLWQQDDVIKNGYQNKISVVSLTTQRGTVINLDKNAQPLRPSILWLDQRLAKVNRKMPWYWGLAFKCLGQSQVIDYFRQKAQVNWLSQNQPEIWQKTDKFLLLSGYLTYQLIGEFKDSIGCTVGYLPFDYKKQQWAHKNDWKWHALDIKKSMLPELVKPGDLLGYITESAAKLTGINQGTQLIAAASDKACEVLGSGCYEPSTASLSYGTTATINTNNEKYIEPQAFIPPYPSAIPNHYNTEFMIYRGFWMVNWFKKEFGQSEMLKAKKLSVSVESLFDDLVKEVPPGSLGLMLQPYWSPGIKNLEAKGAILGFGDVHTRAHIYRSILEGLAYALKEGKETLQKRQRKKITRLIVSGGGSQSDAAMQLSADIFNLPAHRPHTYETSGLGAAINAAVGAGYFVSYEKATEQMTHIVETFLPIKENVVLYDKLYNTVYLKMYKQLKPIYQQIKKITGYPQ</sequence>
<comment type="similarity">
    <text evidence="1">Belongs to the FGGY kinase family.</text>
</comment>
<dbReference type="GO" id="GO:0016301">
    <property type="term" value="F:kinase activity"/>
    <property type="evidence" value="ECO:0007669"/>
    <property type="project" value="UniProtKB-KW"/>
</dbReference>
<keyword evidence="7" id="KW-1185">Reference proteome</keyword>
<keyword evidence="3 6" id="KW-0418">Kinase</keyword>
<proteinExistence type="inferred from homology"/>
<organism evidence="6 7">
    <name type="scientific">Pseudoalteromonas denitrificans DSM 6059</name>
    <dbReference type="NCBI Taxonomy" id="1123010"/>
    <lineage>
        <taxon>Bacteria</taxon>
        <taxon>Pseudomonadati</taxon>
        <taxon>Pseudomonadota</taxon>
        <taxon>Gammaproteobacteria</taxon>
        <taxon>Alteromonadales</taxon>
        <taxon>Pseudoalteromonadaceae</taxon>
        <taxon>Pseudoalteromonas</taxon>
    </lineage>
</organism>
<dbReference type="GO" id="GO:0005975">
    <property type="term" value="P:carbohydrate metabolic process"/>
    <property type="evidence" value="ECO:0007669"/>
    <property type="project" value="InterPro"/>
</dbReference>
<dbReference type="PANTHER" id="PTHR43095:SF5">
    <property type="entry name" value="XYLULOSE KINASE"/>
    <property type="match status" value="1"/>
</dbReference>
<feature type="domain" description="Carbohydrate kinase FGGY C-terminal" evidence="5">
    <location>
        <begin position="270"/>
        <end position="462"/>
    </location>
</feature>
<keyword evidence="2" id="KW-0808">Transferase</keyword>
<dbReference type="CDD" id="cd07779">
    <property type="entry name" value="ASKHA_NBD_FGGY_YgcE-like"/>
    <property type="match status" value="1"/>
</dbReference>
<dbReference type="InterPro" id="IPR000577">
    <property type="entry name" value="Carb_kinase_FGGY"/>
</dbReference>
<evidence type="ECO:0000259" key="4">
    <source>
        <dbReference type="Pfam" id="PF00370"/>
    </source>
</evidence>
<evidence type="ECO:0000313" key="7">
    <source>
        <dbReference type="Proteomes" id="UP000198862"/>
    </source>
</evidence>
<dbReference type="PANTHER" id="PTHR43095">
    <property type="entry name" value="SUGAR KINASE"/>
    <property type="match status" value="1"/>
</dbReference>
<evidence type="ECO:0000259" key="5">
    <source>
        <dbReference type="Pfam" id="PF02782"/>
    </source>
</evidence>
<evidence type="ECO:0000256" key="1">
    <source>
        <dbReference type="ARBA" id="ARBA00009156"/>
    </source>
</evidence>
<dbReference type="InterPro" id="IPR018485">
    <property type="entry name" value="FGGY_C"/>
</dbReference>
<dbReference type="Gene3D" id="3.30.420.40">
    <property type="match status" value="2"/>
</dbReference>
<dbReference type="InterPro" id="IPR018484">
    <property type="entry name" value="FGGY_N"/>
</dbReference>
<dbReference type="Proteomes" id="UP000198862">
    <property type="component" value="Unassembled WGS sequence"/>
</dbReference>
<dbReference type="Pfam" id="PF00370">
    <property type="entry name" value="FGGY_N"/>
    <property type="match status" value="1"/>
</dbReference>
<dbReference type="EMBL" id="FOLO01000025">
    <property type="protein sequence ID" value="SFC96186.1"/>
    <property type="molecule type" value="Genomic_DNA"/>
</dbReference>
<evidence type="ECO:0000256" key="2">
    <source>
        <dbReference type="ARBA" id="ARBA00022679"/>
    </source>
</evidence>
<protein>
    <submittedName>
        <fullName evidence="6">Sugar (Pentulose or hexulose) kinase</fullName>
    </submittedName>
</protein>
<dbReference type="RefSeq" id="WP_091985922.1">
    <property type="nucleotide sequence ID" value="NZ_FOLO01000025.1"/>
</dbReference>
<accession>A0A1I1NFL2</accession>
<evidence type="ECO:0000256" key="3">
    <source>
        <dbReference type="ARBA" id="ARBA00022777"/>
    </source>
</evidence>
<dbReference type="SUPFAM" id="SSF53067">
    <property type="entry name" value="Actin-like ATPase domain"/>
    <property type="match status" value="2"/>
</dbReference>
<gene>
    <name evidence="6" type="ORF">SAMN02745724_03053</name>
</gene>
<dbReference type="Pfam" id="PF02782">
    <property type="entry name" value="FGGY_C"/>
    <property type="match status" value="1"/>
</dbReference>
<reference evidence="6 7" key="1">
    <citation type="submission" date="2016-10" db="EMBL/GenBank/DDBJ databases">
        <authorList>
            <person name="de Groot N.N."/>
        </authorList>
    </citation>
    <scope>NUCLEOTIDE SEQUENCE [LARGE SCALE GENOMIC DNA]</scope>
    <source>
        <strain evidence="6 7">DSM 6059</strain>
    </source>
</reference>
<dbReference type="STRING" id="1123010.SAMN02745724_03053"/>
<dbReference type="PIRSF" id="PIRSF000538">
    <property type="entry name" value="GlpK"/>
    <property type="match status" value="1"/>
</dbReference>
<dbReference type="AlphaFoldDB" id="A0A1I1NFL2"/>